<dbReference type="Proteomes" id="UP000304953">
    <property type="component" value="Unassembled WGS sequence"/>
</dbReference>
<comment type="caution">
    <text evidence="1">The sequence shown here is derived from an EMBL/GenBank/DDBJ whole genome shotgun (WGS) entry which is preliminary data.</text>
</comment>
<sequence length="455" mass="50016">MYSDKKISSDVSFIRNNVKRIVLVAALLIGMLCFQQETAQAAGKKAELTVTDISLSVGQSRQLKVSNAKKVTWSSSKKSVVSVSKTGRIKAKQAGKATITARVSGKKLKCNVVVNQPSSKKKDILIVYFSQTGTTKSVAQKLQKLTGGDLLRIREKEKYSSDYDKLTQRAKKEIRQNARPKVTTEARNIKKYDVVYVGYPIWSKTTPRAVNTFLEKYNWKGKTVIPFCTSAGSGIAGSLPDLKKSCKGASFKEGYTAGSGSRAEIRNWLIKIGELEEENQTPTPAPTSTPTPTPELPQDNKILVAYFSWSGTSEAIAQNIITQTGADSFRIERETPYSTDYTETAYGDAKTEADTDARPPIKNPLASVAQYDKIIVCYPIWWHTAPMTVGTFLERYDLSGKYIYPVSQSASMDESQYAQSVAFIKACAKGAVVDDGIFSKNDAEISAYVANTVLK</sequence>
<name>A0AC61RRY3_9FIRM</name>
<keyword evidence="2" id="KW-1185">Reference proteome</keyword>
<proteinExistence type="predicted"/>
<organism evidence="1 2">
    <name type="scientific">Petralouisia muris</name>
    <dbReference type="NCBI Taxonomy" id="3032872"/>
    <lineage>
        <taxon>Bacteria</taxon>
        <taxon>Bacillati</taxon>
        <taxon>Bacillota</taxon>
        <taxon>Clostridia</taxon>
        <taxon>Lachnospirales</taxon>
        <taxon>Lachnospiraceae</taxon>
        <taxon>Petralouisia</taxon>
    </lineage>
</organism>
<evidence type="ECO:0000313" key="1">
    <source>
        <dbReference type="EMBL" id="TGY92653.1"/>
    </source>
</evidence>
<protein>
    <submittedName>
        <fullName evidence="1">Uncharacterized protein</fullName>
    </submittedName>
</protein>
<dbReference type="EMBL" id="SRYA01000046">
    <property type="protein sequence ID" value="TGY92653.1"/>
    <property type="molecule type" value="Genomic_DNA"/>
</dbReference>
<reference evidence="1" key="1">
    <citation type="submission" date="2019-04" db="EMBL/GenBank/DDBJ databases">
        <title>Microbes associate with the intestines of laboratory mice.</title>
        <authorList>
            <person name="Navarre W."/>
            <person name="Wong E."/>
            <person name="Huang K."/>
            <person name="Tropini C."/>
            <person name="Ng K."/>
            <person name="Yu B."/>
        </authorList>
    </citation>
    <scope>NUCLEOTIDE SEQUENCE</scope>
    <source>
        <strain evidence="1">NM01_1-7b</strain>
    </source>
</reference>
<evidence type="ECO:0000313" key="2">
    <source>
        <dbReference type="Proteomes" id="UP000304953"/>
    </source>
</evidence>
<gene>
    <name evidence="1" type="ORF">E5329_19160</name>
</gene>
<accession>A0AC61RRY3</accession>